<organism evidence="4 5">
    <name type="scientific">Erinaceus europaeus</name>
    <name type="common">Western European hedgehog</name>
    <dbReference type="NCBI Taxonomy" id="9365"/>
    <lineage>
        <taxon>Eukaryota</taxon>
        <taxon>Metazoa</taxon>
        <taxon>Chordata</taxon>
        <taxon>Craniata</taxon>
        <taxon>Vertebrata</taxon>
        <taxon>Euteleostomi</taxon>
        <taxon>Mammalia</taxon>
        <taxon>Eutheria</taxon>
        <taxon>Laurasiatheria</taxon>
        <taxon>Eulipotyphla</taxon>
        <taxon>Erinaceidae</taxon>
        <taxon>Erinaceinae</taxon>
        <taxon>Erinaceus</taxon>
    </lineage>
</organism>
<dbReference type="InterPro" id="IPR001478">
    <property type="entry name" value="PDZ"/>
</dbReference>
<dbReference type="Gene3D" id="2.30.42.10">
    <property type="match status" value="1"/>
</dbReference>
<dbReference type="GeneID" id="103116865"/>
<dbReference type="Pfam" id="PF00595">
    <property type="entry name" value="PDZ"/>
    <property type="match status" value="1"/>
</dbReference>
<keyword evidence="4" id="KW-1185">Reference proteome</keyword>
<evidence type="ECO:0000259" key="3">
    <source>
        <dbReference type="PROSITE" id="PS50106"/>
    </source>
</evidence>
<accession>A0A1S2ZZ59</accession>
<dbReference type="InterPro" id="IPR036034">
    <property type="entry name" value="PDZ_sf"/>
</dbReference>
<dbReference type="OrthoDB" id="2157866at2759"/>
<feature type="domain" description="PH" evidence="2">
    <location>
        <begin position="1114"/>
        <end position="1211"/>
    </location>
</feature>
<dbReference type="PANTHER" id="PTHR12752">
    <property type="entry name" value="PHOSPHOINOSITOL 3-PHOSPHATE-BINDING PROTEIN"/>
    <property type="match status" value="1"/>
</dbReference>
<dbReference type="PANTHER" id="PTHR12752:SF2">
    <property type="entry name" value="PDZ AND PLECKSTRIN HOMOLOGY DOMAINS 1"/>
    <property type="match status" value="1"/>
</dbReference>
<sequence>MWRKRRKFYKNWKILNPIACDSQLASQACKKNIKTLHNKVKEDTSEAVVHQTEALGKSKKNGDEHTASVNGKQNFSHFPKDKKQPPSDSKTKWKKENDNPSSISHQLEKVLSGVMLNDCKESLSGKNMPQDFPNTAETLKPVKDKVVAAMKYGAFNLQIEIQKKFFCKAEMQLPTRKRCPKCHQCYSVRCFTSGTCSSTCRNVLVELGDVPAETARSEKPSLKVSILGRAIKIKSMSQKQNIVINVAHPQKRVNVSKSKNVFFNPTIKEYVRPSVQSAVVTPEKWQGKYRQLSSHYLHVSSPAIFAVQKEVNFNTAEVPLCSASKREMNKPGTPASVLDNCEVESAVSQNFKIIQDFPPYMYLSEAETHLKNTVPTLNDTLKTTSLSDIDLRRMPFEDSKDVYRDRKISFDIPQSTTSDLYIAQSTDSFPVQDSKNSDICSLSFLSMQFLGEEAVNTGCKGIQNIPTVERCENSSSTCSPSSKNMLKSSLPLITSSQWITRPSESKANPRETLSFDHSAKVVIGYEEEQGDEKNSDINKANLHRDSSGKAQQLVEVKTAQWPTLILASSDNLPMRSPLESSNHSTMEWSQTVSQINHPETGPSSKTEELFMSLIANELEERLIIKSDKEVMADSNSATVIKNCGELPNSQENTEKGKFQLIPVVKNTYHRDFEELSSQTHNESCFQVDFPSTAEFNCAAADNLFLTEKTLTNETNQYGKQDKTNIRQASFKHEPVECQRIASTRSNPEGDDNDSKENDYHQIDILFSPQQQKDLKDWNLDINSLRKLSQELAPRGTRASDGSQEEAIEQWARRRQQFRDGKRCNSAGGSSFASNVTEGSITSDEGHSVDIGFRIDIEDKGFYTENFHSAAWVFQGDDGNPEDSPRCLSKKCGQVAVRERTVRLFKGTGDYPWGFRIQFSKPIVVTEVDANSAAEEAGLQIGDVVLAVNGTEVTSVEHAEAVHLARKGPDILTLMVGSDISRCPNTPWPTCRGYLHKRTHSGFLKGWRKRWFVLKHDGCLHYYRHKKDEGKCSPLEAIKLEGAEVGVDNSLGKPFVFNCVPQSGNRTFCLCATSSQDMKRWLEAMEKAAHPVHQNHVWEDVTLHNSNLPPLAIKNPECLGLLHQLDRNKETWVQHYCILKDGCLYFYASIRSTQASGGLYLQGYRVSEQMLSFKQSVIELKPSSEELKTFYFCAEDKTENQRWITALKVSIKKWLPLHQAIQDFMSRPIEETRM</sequence>
<dbReference type="CDD" id="cd00136">
    <property type="entry name" value="PDZ_canonical"/>
    <property type="match status" value="1"/>
</dbReference>
<gene>
    <name evidence="5" type="primary">PDZPH1</name>
</gene>
<evidence type="ECO:0000259" key="2">
    <source>
        <dbReference type="PROSITE" id="PS50003"/>
    </source>
</evidence>
<dbReference type="InterPro" id="IPR001849">
    <property type="entry name" value="PH_domain"/>
</dbReference>
<feature type="domain" description="PDZ" evidence="3">
    <location>
        <begin position="900"/>
        <end position="975"/>
    </location>
</feature>
<evidence type="ECO:0000313" key="5">
    <source>
        <dbReference type="RefSeq" id="XP_007526877.2"/>
    </source>
</evidence>
<dbReference type="Gene3D" id="2.30.29.30">
    <property type="entry name" value="Pleckstrin-homology domain (PH domain)/Phosphotyrosine-binding domain (PTB)"/>
    <property type="match status" value="2"/>
</dbReference>
<dbReference type="SUPFAM" id="SSF50156">
    <property type="entry name" value="PDZ domain-like"/>
    <property type="match status" value="1"/>
</dbReference>
<evidence type="ECO:0000313" key="4">
    <source>
        <dbReference type="Proteomes" id="UP001652624"/>
    </source>
</evidence>
<dbReference type="Proteomes" id="UP001652624">
    <property type="component" value="Chromosome 11"/>
</dbReference>
<dbReference type="SMART" id="SM00233">
    <property type="entry name" value="PH"/>
    <property type="match status" value="2"/>
</dbReference>
<dbReference type="SMART" id="SM00228">
    <property type="entry name" value="PDZ"/>
    <property type="match status" value="1"/>
</dbReference>
<feature type="compositionally biased region" description="Polar residues" evidence="1">
    <location>
        <begin position="67"/>
        <end position="76"/>
    </location>
</feature>
<dbReference type="eggNOG" id="KOG3528">
    <property type="taxonomic scope" value="Eukaryota"/>
</dbReference>
<feature type="compositionally biased region" description="Basic and acidic residues" evidence="1">
    <location>
        <begin position="78"/>
        <end position="98"/>
    </location>
</feature>
<dbReference type="AlphaFoldDB" id="A0A1S2ZZ59"/>
<proteinExistence type="predicted"/>
<dbReference type="InParanoid" id="A0A1S2ZZ59"/>
<evidence type="ECO:0000256" key="1">
    <source>
        <dbReference type="SAM" id="MobiDB-lite"/>
    </source>
</evidence>
<name>A0A1S2ZZ59_ERIEU</name>
<dbReference type="RefSeq" id="XP_007526877.2">
    <property type="nucleotide sequence ID" value="XM_007526815.3"/>
</dbReference>
<dbReference type="SUPFAM" id="SSF50729">
    <property type="entry name" value="PH domain-like"/>
    <property type="match status" value="2"/>
</dbReference>
<dbReference type="PROSITE" id="PS50003">
    <property type="entry name" value="PH_DOMAIN"/>
    <property type="match status" value="2"/>
</dbReference>
<feature type="region of interest" description="Disordered" evidence="1">
    <location>
        <begin position="42"/>
        <end position="104"/>
    </location>
</feature>
<dbReference type="PROSITE" id="PS50106">
    <property type="entry name" value="PDZ"/>
    <property type="match status" value="1"/>
</dbReference>
<reference evidence="5" key="1">
    <citation type="submission" date="2025-08" db="UniProtKB">
        <authorList>
            <consortium name="RefSeq"/>
        </authorList>
    </citation>
    <scope>IDENTIFICATION</scope>
</reference>
<feature type="domain" description="PH" evidence="2">
    <location>
        <begin position="987"/>
        <end position="1089"/>
    </location>
</feature>
<dbReference type="InterPro" id="IPR011993">
    <property type="entry name" value="PH-like_dom_sf"/>
</dbReference>
<dbReference type="Pfam" id="PF00169">
    <property type="entry name" value="PH"/>
    <property type="match status" value="2"/>
</dbReference>
<protein>
    <submittedName>
        <fullName evidence="5">Uncharacterized protein PDZPH1</fullName>
    </submittedName>
</protein>
<feature type="region of interest" description="Disordered" evidence="1">
    <location>
        <begin position="715"/>
        <end position="756"/>
    </location>
</feature>
<feature type="compositionally biased region" description="Basic and acidic residues" evidence="1">
    <location>
        <begin position="719"/>
        <end position="736"/>
    </location>
</feature>